<proteinExistence type="inferred from homology"/>
<keyword evidence="5 7" id="KW-0472">Membrane</keyword>
<comment type="subcellular location">
    <subcellularLocation>
        <location evidence="1">Membrane</location>
        <topology evidence="1">Multi-pass membrane protein</topology>
    </subcellularLocation>
</comment>
<evidence type="ECO:0000256" key="2">
    <source>
        <dbReference type="ARBA" id="ARBA00009190"/>
    </source>
</evidence>
<evidence type="ECO:0000256" key="7">
    <source>
        <dbReference type="SAM" id="Phobius"/>
    </source>
</evidence>
<dbReference type="InterPro" id="IPR001727">
    <property type="entry name" value="GDT1-like"/>
</dbReference>
<feature type="compositionally biased region" description="Polar residues" evidence="6">
    <location>
        <begin position="101"/>
        <end position="110"/>
    </location>
</feature>
<keyword evidence="9" id="KW-1185">Reference proteome</keyword>
<dbReference type="STRING" id="93625.A0A409XI08"/>
<accession>A0A409XI08</accession>
<gene>
    <name evidence="8" type="ORF">CVT25_014680</name>
</gene>
<dbReference type="GO" id="GO:0005384">
    <property type="term" value="F:manganese ion transmembrane transporter activity"/>
    <property type="evidence" value="ECO:0007669"/>
    <property type="project" value="TreeGrafter"/>
</dbReference>
<comment type="similarity">
    <text evidence="2">Belongs to the GDT1 family.</text>
</comment>
<dbReference type="PANTHER" id="PTHR12608">
    <property type="entry name" value="TRANSMEMBRANE PROTEIN HTP-1 RELATED"/>
    <property type="match status" value="1"/>
</dbReference>
<dbReference type="GO" id="GO:0005794">
    <property type="term" value="C:Golgi apparatus"/>
    <property type="evidence" value="ECO:0007669"/>
    <property type="project" value="TreeGrafter"/>
</dbReference>
<protein>
    <submittedName>
        <fullName evidence="8">Uncharacterized protein</fullName>
    </submittedName>
</protein>
<evidence type="ECO:0000256" key="3">
    <source>
        <dbReference type="ARBA" id="ARBA00022692"/>
    </source>
</evidence>
<evidence type="ECO:0000256" key="1">
    <source>
        <dbReference type="ARBA" id="ARBA00004141"/>
    </source>
</evidence>
<dbReference type="PANTHER" id="PTHR12608:SF1">
    <property type="entry name" value="TRANSMEMBRANE PROTEIN 165"/>
    <property type="match status" value="1"/>
</dbReference>
<organism evidence="8 9">
    <name type="scientific">Psilocybe cyanescens</name>
    <dbReference type="NCBI Taxonomy" id="93625"/>
    <lineage>
        <taxon>Eukaryota</taxon>
        <taxon>Fungi</taxon>
        <taxon>Dikarya</taxon>
        <taxon>Basidiomycota</taxon>
        <taxon>Agaricomycotina</taxon>
        <taxon>Agaricomycetes</taxon>
        <taxon>Agaricomycetidae</taxon>
        <taxon>Agaricales</taxon>
        <taxon>Agaricineae</taxon>
        <taxon>Strophariaceae</taxon>
        <taxon>Psilocybe</taxon>
    </lineage>
</organism>
<dbReference type="Proteomes" id="UP000283269">
    <property type="component" value="Unassembled WGS sequence"/>
</dbReference>
<dbReference type="GO" id="GO:0000329">
    <property type="term" value="C:fungal-type vacuole membrane"/>
    <property type="evidence" value="ECO:0007669"/>
    <property type="project" value="TreeGrafter"/>
</dbReference>
<comment type="caution">
    <text evidence="8">The sequence shown here is derived from an EMBL/GenBank/DDBJ whole genome shotgun (WGS) entry which is preliminary data.</text>
</comment>
<feature type="transmembrane region" description="Helical" evidence="7">
    <location>
        <begin position="20"/>
        <end position="38"/>
    </location>
</feature>
<keyword evidence="3 7" id="KW-0812">Transmembrane</keyword>
<dbReference type="GO" id="GO:0032472">
    <property type="term" value="P:Golgi calcium ion transport"/>
    <property type="evidence" value="ECO:0007669"/>
    <property type="project" value="TreeGrafter"/>
</dbReference>
<evidence type="ECO:0000313" key="9">
    <source>
        <dbReference type="Proteomes" id="UP000283269"/>
    </source>
</evidence>
<dbReference type="GO" id="GO:0032468">
    <property type="term" value="P:Golgi calcium ion homeostasis"/>
    <property type="evidence" value="ECO:0007669"/>
    <property type="project" value="TreeGrafter"/>
</dbReference>
<evidence type="ECO:0000256" key="4">
    <source>
        <dbReference type="ARBA" id="ARBA00022989"/>
    </source>
</evidence>
<feature type="transmembrane region" description="Helical" evidence="7">
    <location>
        <begin position="129"/>
        <end position="148"/>
    </location>
</feature>
<keyword evidence="4 7" id="KW-1133">Transmembrane helix</keyword>
<reference evidence="8 9" key="1">
    <citation type="journal article" date="2018" name="Evol. Lett.">
        <title>Horizontal gene cluster transfer increased hallucinogenic mushroom diversity.</title>
        <authorList>
            <person name="Reynolds H.T."/>
            <person name="Vijayakumar V."/>
            <person name="Gluck-Thaler E."/>
            <person name="Korotkin H.B."/>
            <person name="Matheny P.B."/>
            <person name="Slot J.C."/>
        </authorList>
    </citation>
    <scope>NUCLEOTIDE SEQUENCE [LARGE SCALE GENOMIC DNA]</scope>
    <source>
        <strain evidence="8 9">2631</strain>
    </source>
</reference>
<dbReference type="OrthoDB" id="442680at2759"/>
<sequence>MSFLSASLGRLLPTLIPCRWTQWCAAALFLVFGIRMLGEARGMTEGGKGKMEEEIWEAEEEIEDDERVHEGGLLSAGVAPSSATGNTNPLYSMEEGRKINDSNIDLNSTASSSKKPKPKLSWTDGARNFCSLFLGPVFVQAFVLTFLGE</sequence>
<evidence type="ECO:0000256" key="6">
    <source>
        <dbReference type="SAM" id="MobiDB-lite"/>
    </source>
</evidence>
<dbReference type="GO" id="GO:0015085">
    <property type="term" value="F:calcium ion transmembrane transporter activity"/>
    <property type="evidence" value="ECO:0007669"/>
    <property type="project" value="TreeGrafter"/>
</dbReference>
<evidence type="ECO:0000313" key="8">
    <source>
        <dbReference type="EMBL" id="PPQ90386.1"/>
    </source>
</evidence>
<evidence type="ECO:0000256" key="5">
    <source>
        <dbReference type="ARBA" id="ARBA00023136"/>
    </source>
</evidence>
<name>A0A409XI08_PSICY</name>
<dbReference type="EMBL" id="NHYD01001638">
    <property type="protein sequence ID" value="PPQ90386.1"/>
    <property type="molecule type" value="Genomic_DNA"/>
</dbReference>
<dbReference type="InParanoid" id="A0A409XI08"/>
<feature type="region of interest" description="Disordered" evidence="6">
    <location>
        <begin position="101"/>
        <end position="120"/>
    </location>
</feature>
<dbReference type="AlphaFoldDB" id="A0A409XI08"/>